<reference evidence="1 2" key="1">
    <citation type="submission" date="2018-08" db="EMBL/GenBank/DDBJ databases">
        <title>Bacillus jemisoniae sp. nov., Bacillus chryseoplanitiae sp. nov., Bacillus resnikiae sp. nov., and Bacillus frankliniae sp. nov., isolated from Viking spacecraft and associated surfaces.</title>
        <authorList>
            <person name="Seuylemezian A."/>
            <person name="Vaishampayan P."/>
        </authorList>
    </citation>
    <scope>NUCLEOTIDE SEQUENCE [LARGE SCALE GENOMIC DNA]</scope>
    <source>
        <strain evidence="1 2">JJ-247</strain>
    </source>
</reference>
<keyword evidence="2" id="KW-1185">Reference proteome</keyword>
<protein>
    <submittedName>
        <fullName evidence="1">Aspartyl-phosphate phosphatase Spo0E family protein</fullName>
    </submittedName>
</protein>
<evidence type="ECO:0000313" key="2">
    <source>
        <dbReference type="Proteomes" id="UP000265816"/>
    </source>
</evidence>
<evidence type="ECO:0000313" key="1">
    <source>
        <dbReference type="EMBL" id="RID82770.1"/>
    </source>
</evidence>
<dbReference type="OrthoDB" id="2649371at2"/>
<organism evidence="1 2">
    <name type="scientific">Mesobacillus zeae</name>
    <dbReference type="NCBI Taxonomy" id="1917180"/>
    <lineage>
        <taxon>Bacteria</taxon>
        <taxon>Bacillati</taxon>
        <taxon>Bacillota</taxon>
        <taxon>Bacilli</taxon>
        <taxon>Bacillales</taxon>
        <taxon>Bacillaceae</taxon>
        <taxon>Mesobacillus</taxon>
    </lineage>
</organism>
<dbReference type="GO" id="GO:0043937">
    <property type="term" value="P:regulation of sporulation"/>
    <property type="evidence" value="ECO:0007669"/>
    <property type="project" value="InterPro"/>
</dbReference>
<dbReference type="AlphaFoldDB" id="A0A398B481"/>
<gene>
    <name evidence="1" type="ORF">D1970_17865</name>
</gene>
<dbReference type="Pfam" id="PF09388">
    <property type="entry name" value="SpoOE-like"/>
    <property type="match status" value="1"/>
</dbReference>
<dbReference type="InterPro" id="IPR036638">
    <property type="entry name" value="HLH_DNA-bd_sf"/>
</dbReference>
<name>A0A398B481_9BACI</name>
<dbReference type="RefSeq" id="WP_119114220.1">
    <property type="nucleotide sequence ID" value="NZ_CBCSEO010000030.1"/>
</dbReference>
<comment type="caution">
    <text evidence="1">The sequence shown here is derived from an EMBL/GenBank/DDBJ whole genome shotgun (WGS) entry which is preliminary data.</text>
</comment>
<sequence>MCLNRLLEDIEKCRNEMVQLASHTPLSNQRVVDMSTKLDRLLNKYHSINGGKVC</sequence>
<proteinExistence type="predicted"/>
<dbReference type="InterPro" id="IPR037208">
    <property type="entry name" value="Spo0E-like_sf"/>
</dbReference>
<dbReference type="EMBL" id="QWVT01000032">
    <property type="protein sequence ID" value="RID82770.1"/>
    <property type="molecule type" value="Genomic_DNA"/>
</dbReference>
<dbReference type="GO" id="GO:0046983">
    <property type="term" value="F:protein dimerization activity"/>
    <property type="evidence" value="ECO:0007669"/>
    <property type="project" value="InterPro"/>
</dbReference>
<dbReference type="InterPro" id="IPR018540">
    <property type="entry name" value="Spo0E-like"/>
</dbReference>
<dbReference type="Proteomes" id="UP000265816">
    <property type="component" value="Unassembled WGS sequence"/>
</dbReference>
<dbReference type="Gene3D" id="4.10.280.10">
    <property type="entry name" value="Helix-loop-helix DNA-binding domain"/>
    <property type="match status" value="1"/>
</dbReference>
<dbReference type="SUPFAM" id="SSF140500">
    <property type="entry name" value="BAS1536-like"/>
    <property type="match status" value="1"/>
</dbReference>
<accession>A0A398B481</accession>